<reference evidence="10" key="1">
    <citation type="submission" date="2021-12" db="EMBL/GenBank/DDBJ databases">
        <authorList>
            <person name="King R."/>
        </authorList>
    </citation>
    <scope>NUCLEOTIDE SEQUENCE</scope>
</reference>
<evidence type="ECO:0000256" key="6">
    <source>
        <dbReference type="ARBA" id="ARBA00023033"/>
    </source>
</evidence>
<evidence type="ECO:0000256" key="5">
    <source>
        <dbReference type="ARBA" id="ARBA00023004"/>
    </source>
</evidence>
<dbReference type="PRINTS" id="PR00463">
    <property type="entry name" value="EP450I"/>
</dbReference>
<comment type="similarity">
    <text evidence="2 8">Belongs to the cytochrome P450 family.</text>
</comment>
<evidence type="ECO:0000256" key="1">
    <source>
        <dbReference type="ARBA" id="ARBA00001971"/>
    </source>
</evidence>
<evidence type="ECO:0000256" key="3">
    <source>
        <dbReference type="ARBA" id="ARBA00022723"/>
    </source>
</evidence>
<organism evidence="10 11">
    <name type="scientific">Bemisia tabaci</name>
    <name type="common">Sweetpotato whitefly</name>
    <name type="synonym">Aleurodes tabaci</name>
    <dbReference type="NCBI Taxonomy" id="7038"/>
    <lineage>
        <taxon>Eukaryota</taxon>
        <taxon>Metazoa</taxon>
        <taxon>Ecdysozoa</taxon>
        <taxon>Arthropoda</taxon>
        <taxon>Hexapoda</taxon>
        <taxon>Insecta</taxon>
        <taxon>Pterygota</taxon>
        <taxon>Neoptera</taxon>
        <taxon>Paraneoptera</taxon>
        <taxon>Hemiptera</taxon>
        <taxon>Sternorrhyncha</taxon>
        <taxon>Aleyrodoidea</taxon>
        <taxon>Aleyrodidae</taxon>
        <taxon>Aleyrodinae</taxon>
        <taxon>Bemisia</taxon>
    </lineage>
</organism>
<dbReference type="InterPro" id="IPR001128">
    <property type="entry name" value="Cyt_P450"/>
</dbReference>
<dbReference type="GO" id="GO:0020037">
    <property type="term" value="F:heme binding"/>
    <property type="evidence" value="ECO:0007669"/>
    <property type="project" value="InterPro"/>
</dbReference>
<dbReference type="SUPFAM" id="SSF48264">
    <property type="entry name" value="Cytochrome P450"/>
    <property type="match status" value="1"/>
</dbReference>
<evidence type="ECO:0008006" key="12">
    <source>
        <dbReference type="Google" id="ProtNLM"/>
    </source>
</evidence>
<evidence type="ECO:0000313" key="11">
    <source>
        <dbReference type="Proteomes" id="UP001152759"/>
    </source>
</evidence>
<keyword evidence="5 7" id="KW-0408">Iron</keyword>
<evidence type="ECO:0000256" key="7">
    <source>
        <dbReference type="PIRSR" id="PIRSR602401-1"/>
    </source>
</evidence>
<dbReference type="InterPro" id="IPR017972">
    <property type="entry name" value="Cyt_P450_CS"/>
</dbReference>
<sequence>MEVLLFVSSTTYYLLICSIAAFLLLLLDSRRKSKAKFSASTGLELPGPTPWPIIGSLHLMGSYDVPYKAFGALAEKYGQVYKLQLGNLPCVVVNGLDNIREVLMSKAQFFDARPNFKRYNDLFAGDKANSLAFSDWSDAQKVKREMLRAHTFPRAFSARFHELDTYMNIELNDLTNVLKTNEGSPVALKPLLLHSCANIFTSYFTSHRFERDHPRYAEILESYDEIFYEVNQGYAADFLPWLMPLHTSKISRMTEHAHKVRDFVVKEILADKLAAWTPGQTQLDYVDSLIEHVKSEVEPKLSMDSALFALEDIIGGHGAVANFLLKVLSYVVTRPDVQRKIQEEVDAVTENGREISLADRTFMPYTEAVILEAVRIIASPIVPHVASQDGIISGFKVEKGSMIFLNNYDLNMNPKLWDSPEEFRPERFISPEGRLLKPEFFLPFSCGRRSCMGYKIVQFVCFGTLATICQRFNIHPVSGESYKVPITNLALPYKTFNLRFESRKV</sequence>
<keyword evidence="3 7" id="KW-0479">Metal-binding</keyword>
<keyword evidence="9" id="KW-0472">Membrane</keyword>
<feature type="binding site" description="axial binding residue" evidence="7">
    <location>
        <position position="451"/>
    </location>
    <ligand>
        <name>heme</name>
        <dbReference type="ChEBI" id="CHEBI:30413"/>
    </ligand>
    <ligandPart>
        <name>Fe</name>
        <dbReference type="ChEBI" id="CHEBI:18248"/>
    </ligandPart>
</feature>
<keyword evidence="4 8" id="KW-0560">Oxidoreductase</keyword>
<dbReference type="KEGG" id="btab:109031390"/>
<keyword evidence="7 8" id="KW-0349">Heme</keyword>
<dbReference type="PRINTS" id="PR00385">
    <property type="entry name" value="P450"/>
</dbReference>
<dbReference type="PROSITE" id="PS00086">
    <property type="entry name" value="CYTOCHROME_P450"/>
    <property type="match status" value="1"/>
</dbReference>
<keyword evidence="9" id="KW-0812">Transmembrane</keyword>
<feature type="transmembrane region" description="Helical" evidence="9">
    <location>
        <begin position="6"/>
        <end position="27"/>
    </location>
</feature>
<protein>
    <recommendedName>
        <fullName evidence="12">Cytochrome P450</fullName>
    </recommendedName>
</protein>
<comment type="cofactor">
    <cofactor evidence="1 7">
        <name>heme</name>
        <dbReference type="ChEBI" id="CHEBI:30413"/>
    </cofactor>
</comment>
<evidence type="ECO:0000256" key="2">
    <source>
        <dbReference type="ARBA" id="ARBA00010617"/>
    </source>
</evidence>
<dbReference type="Pfam" id="PF00067">
    <property type="entry name" value="p450"/>
    <property type="match status" value="1"/>
</dbReference>
<keyword evidence="9" id="KW-1133">Transmembrane helix</keyword>
<dbReference type="Gene3D" id="1.10.630.10">
    <property type="entry name" value="Cytochrome P450"/>
    <property type="match status" value="1"/>
</dbReference>
<dbReference type="PANTHER" id="PTHR24303">
    <property type="entry name" value="HEME-BINDING MONOOXYGENASE FAMILY"/>
    <property type="match status" value="1"/>
</dbReference>
<dbReference type="Proteomes" id="UP001152759">
    <property type="component" value="Chromosome 7"/>
</dbReference>
<proteinExistence type="inferred from homology"/>
<gene>
    <name evidence="10" type="ORF">BEMITA_LOCUS11881</name>
</gene>
<dbReference type="CDD" id="cd20617">
    <property type="entry name" value="CYP1_2-like"/>
    <property type="match status" value="1"/>
</dbReference>
<keyword evidence="6 8" id="KW-0503">Monooxygenase</keyword>
<dbReference type="GO" id="GO:0004497">
    <property type="term" value="F:monooxygenase activity"/>
    <property type="evidence" value="ECO:0007669"/>
    <property type="project" value="UniProtKB-KW"/>
</dbReference>
<dbReference type="GO" id="GO:0016705">
    <property type="term" value="F:oxidoreductase activity, acting on paired donors, with incorporation or reduction of molecular oxygen"/>
    <property type="evidence" value="ECO:0007669"/>
    <property type="project" value="InterPro"/>
</dbReference>
<dbReference type="InterPro" id="IPR002401">
    <property type="entry name" value="Cyt_P450_E_grp-I"/>
</dbReference>
<accession>A0A9P0F612</accession>
<evidence type="ECO:0000313" key="10">
    <source>
        <dbReference type="EMBL" id="CAH0393486.1"/>
    </source>
</evidence>
<dbReference type="GO" id="GO:0005506">
    <property type="term" value="F:iron ion binding"/>
    <property type="evidence" value="ECO:0007669"/>
    <property type="project" value="InterPro"/>
</dbReference>
<evidence type="ECO:0000256" key="8">
    <source>
        <dbReference type="RuleBase" id="RU000461"/>
    </source>
</evidence>
<name>A0A9P0F612_BEMTA</name>
<dbReference type="InterPro" id="IPR036396">
    <property type="entry name" value="Cyt_P450_sf"/>
</dbReference>
<keyword evidence="11" id="KW-1185">Reference proteome</keyword>
<evidence type="ECO:0000256" key="9">
    <source>
        <dbReference type="SAM" id="Phobius"/>
    </source>
</evidence>
<dbReference type="AlphaFoldDB" id="A0A9P0F612"/>
<evidence type="ECO:0000256" key="4">
    <source>
        <dbReference type="ARBA" id="ARBA00023002"/>
    </source>
</evidence>
<dbReference type="EMBL" id="OU963868">
    <property type="protein sequence ID" value="CAH0393486.1"/>
    <property type="molecule type" value="Genomic_DNA"/>
</dbReference>
<dbReference type="PANTHER" id="PTHR24303:SF27">
    <property type="entry name" value="CYTOCHROME P450 307B1"/>
    <property type="match status" value="1"/>
</dbReference>